<dbReference type="RefSeq" id="WP_068140531.1">
    <property type="nucleotide sequence ID" value="NZ_AP014924.1"/>
</dbReference>
<feature type="transmembrane region" description="Helical" evidence="1">
    <location>
        <begin position="190"/>
        <end position="209"/>
    </location>
</feature>
<reference evidence="3" key="2">
    <citation type="journal article" date="2016" name="Int. J. Syst. Evol. Microbiol.">
        <title>Complete genome sequence and cell structure of Limnochorda pilosa, a Gram-negative spore-former within the phylum Firmicutes.</title>
        <authorList>
            <person name="Watanabe M."/>
            <person name="Kojima H."/>
            <person name="Fukui M."/>
        </authorList>
    </citation>
    <scope>NUCLEOTIDE SEQUENCE [LARGE SCALE GENOMIC DNA]</scope>
    <source>
        <strain evidence="3">HC45</strain>
    </source>
</reference>
<dbReference type="PANTHER" id="PTHR37814">
    <property type="entry name" value="CONSERVED MEMBRANE PROTEIN"/>
    <property type="match status" value="1"/>
</dbReference>
<dbReference type="OrthoDB" id="4424890at2"/>
<name>A0A0K2SPW0_LIMPI</name>
<feature type="transmembrane region" description="Helical" evidence="1">
    <location>
        <begin position="271"/>
        <end position="296"/>
    </location>
</feature>
<feature type="transmembrane region" description="Helical" evidence="1">
    <location>
        <begin position="151"/>
        <end position="170"/>
    </location>
</feature>
<keyword evidence="1" id="KW-1133">Transmembrane helix</keyword>
<sequence length="375" mass="38232">MAIVTTDTAQQLRAAARVAATYVGTVVGAGFASGQEVLQFFALYGMGAVWGILLAGALLGLFGYLILQVGNEARARSHRDVLDALGSPGLATALDGLITLFLFGGLAAMAAGAGAVAREQLGLPAALGSTLLVAGAAGTVLFGIEGVVRAISAVVPFLVGAVLLVCLGSLGSRPLLLSWAAPGRAFFPVWPLAALAYASYNLVLSLSILGPLGRVSPSRSLLPGAAMGALVLGVAAAAIHLTLFTLGPGLLEETEVPMLAAARRLAPALGTVYALVLLAEVYTTAVGNLFGVVARLRSPGRTRERGHRAEPRPPKASGRGWTLATLGTALIAWAVAQLGFSTLVRNLYSVMGIAGTVLLVTLIRRLLGRNGRAAS</sequence>
<dbReference type="Proteomes" id="UP000065807">
    <property type="component" value="Chromosome"/>
</dbReference>
<evidence type="ECO:0000313" key="2">
    <source>
        <dbReference type="EMBL" id="BAS29148.1"/>
    </source>
</evidence>
<dbReference type="InterPro" id="IPR038728">
    <property type="entry name" value="YkvI-like"/>
</dbReference>
<protein>
    <submittedName>
        <fullName evidence="2">Membrane protein</fullName>
    </submittedName>
</protein>
<reference evidence="3" key="1">
    <citation type="submission" date="2015-07" db="EMBL/GenBank/DDBJ databases">
        <title>Complete genome sequence and phylogenetic analysis of Limnochorda pilosa.</title>
        <authorList>
            <person name="Watanabe M."/>
            <person name="Kojima H."/>
            <person name="Fukui M."/>
        </authorList>
    </citation>
    <scope>NUCLEOTIDE SEQUENCE [LARGE SCALE GENOMIC DNA]</scope>
    <source>
        <strain evidence="3">HC45</strain>
    </source>
</reference>
<organism evidence="2 3">
    <name type="scientific">Limnochorda pilosa</name>
    <dbReference type="NCBI Taxonomy" id="1555112"/>
    <lineage>
        <taxon>Bacteria</taxon>
        <taxon>Bacillati</taxon>
        <taxon>Bacillota</taxon>
        <taxon>Limnochordia</taxon>
        <taxon>Limnochordales</taxon>
        <taxon>Limnochordaceae</taxon>
        <taxon>Limnochorda</taxon>
    </lineage>
</organism>
<dbReference type="PANTHER" id="PTHR37814:SF1">
    <property type="entry name" value="MEMBRANE PROTEIN"/>
    <property type="match status" value="1"/>
</dbReference>
<feature type="transmembrane region" description="Helical" evidence="1">
    <location>
        <begin position="88"/>
        <end position="111"/>
    </location>
</feature>
<evidence type="ECO:0000256" key="1">
    <source>
        <dbReference type="SAM" id="Phobius"/>
    </source>
</evidence>
<feature type="transmembrane region" description="Helical" evidence="1">
    <location>
        <begin position="123"/>
        <end position="144"/>
    </location>
</feature>
<dbReference type="EMBL" id="AP014924">
    <property type="protein sequence ID" value="BAS29148.1"/>
    <property type="molecule type" value="Genomic_DNA"/>
</dbReference>
<evidence type="ECO:0000313" key="3">
    <source>
        <dbReference type="Proteomes" id="UP000065807"/>
    </source>
</evidence>
<dbReference type="KEGG" id="lpil:LIP_3336"/>
<keyword evidence="1" id="KW-0812">Transmembrane</keyword>
<proteinExistence type="predicted"/>
<feature type="transmembrane region" description="Helical" evidence="1">
    <location>
        <begin position="41"/>
        <end position="67"/>
    </location>
</feature>
<keyword evidence="1" id="KW-0472">Membrane</keyword>
<keyword evidence="3" id="KW-1185">Reference proteome</keyword>
<feature type="transmembrane region" description="Helical" evidence="1">
    <location>
        <begin position="347"/>
        <end position="367"/>
    </location>
</feature>
<feature type="transmembrane region" description="Helical" evidence="1">
    <location>
        <begin position="316"/>
        <end position="335"/>
    </location>
</feature>
<feature type="transmembrane region" description="Helical" evidence="1">
    <location>
        <begin position="221"/>
        <end position="251"/>
    </location>
</feature>
<dbReference type="STRING" id="1555112.LIP_3336"/>
<dbReference type="AlphaFoldDB" id="A0A0K2SPW0"/>
<accession>A0A0K2SPW0</accession>
<gene>
    <name evidence="2" type="ORF">LIP_3336</name>
</gene>